<reference evidence="1 2" key="1">
    <citation type="submission" date="2024-04" db="EMBL/GenBank/DDBJ databases">
        <title>Novel species of the genus Ideonella isolated from streams.</title>
        <authorList>
            <person name="Lu H."/>
        </authorList>
    </citation>
    <scope>NUCLEOTIDE SEQUENCE [LARGE SCALE GENOMIC DNA]</scope>
    <source>
        <strain evidence="1 2">LYT19W</strain>
    </source>
</reference>
<dbReference type="RefSeq" id="WP_341398740.1">
    <property type="nucleotide sequence ID" value="NZ_JBBUTI010000005.1"/>
</dbReference>
<dbReference type="Proteomes" id="UP001379945">
    <property type="component" value="Unassembled WGS sequence"/>
</dbReference>
<name>A0ABU9C3L7_9BURK</name>
<dbReference type="InterPro" id="IPR021945">
    <property type="entry name" value="DUF3562"/>
</dbReference>
<comment type="caution">
    <text evidence="1">The sequence shown here is derived from an EMBL/GenBank/DDBJ whole genome shotgun (WGS) entry which is preliminary data.</text>
</comment>
<accession>A0ABU9C3L7</accession>
<dbReference type="Pfam" id="PF12085">
    <property type="entry name" value="DUF3562"/>
    <property type="match status" value="1"/>
</dbReference>
<sequence>MPNLNDQPADQARIVASLASECHAPVAEVAALYEQECSALASWARTTQYLHIFAARKVRELLMGQGQEARADLATRVAA</sequence>
<gene>
    <name evidence="1" type="ORF">AACH00_08860</name>
</gene>
<dbReference type="EMBL" id="JBBUTI010000005">
    <property type="protein sequence ID" value="MEK8046452.1"/>
    <property type="molecule type" value="Genomic_DNA"/>
</dbReference>
<evidence type="ECO:0000313" key="2">
    <source>
        <dbReference type="Proteomes" id="UP001379945"/>
    </source>
</evidence>
<protein>
    <submittedName>
        <fullName evidence="1">DUF3562 domain-containing protein</fullName>
    </submittedName>
</protein>
<evidence type="ECO:0000313" key="1">
    <source>
        <dbReference type="EMBL" id="MEK8046452.1"/>
    </source>
</evidence>
<keyword evidence="2" id="KW-1185">Reference proteome</keyword>
<organism evidence="1 2">
    <name type="scientific">Ideonella margarita</name>
    <dbReference type="NCBI Taxonomy" id="2984191"/>
    <lineage>
        <taxon>Bacteria</taxon>
        <taxon>Pseudomonadati</taxon>
        <taxon>Pseudomonadota</taxon>
        <taxon>Betaproteobacteria</taxon>
        <taxon>Burkholderiales</taxon>
        <taxon>Sphaerotilaceae</taxon>
        <taxon>Ideonella</taxon>
    </lineage>
</organism>
<proteinExistence type="predicted"/>